<evidence type="ECO:0000313" key="2">
    <source>
        <dbReference type="Proteomes" id="UP000604825"/>
    </source>
</evidence>
<comment type="caution">
    <text evidence="1">The sequence shown here is derived from an EMBL/GenBank/DDBJ whole genome shotgun (WGS) entry which is preliminary data.</text>
</comment>
<accession>A0A811N6H7</accession>
<evidence type="ECO:0000313" key="1">
    <source>
        <dbReference type="EMBL" id="CAD6218789.1"/>
    </source>
</evidence>
<protein>
    <submittedName>
        <fullName evidence="1">Uncharacterized protein</fullName>
    </submittedName>
</protein>
<gene>
    <name evidence="1" type="ORF">NCGR_LOCUS12640</name>
</gene>
<sequence>MAPSWVGGRSAVACSLPHLERKRLRAEQEVAALLDAGRCVGGVEEEGDAGGRPLRGAAGSREECGAWGEVRCGREWSAVRREQVASRRRRAECGGGRGEGAWL</sequence>
<proteinExistence type="predicted"/>
<keyword evidence="2" id="KW-1185">Reference proteome</keyword>
<dbReference type="AlphaFoldDB" id="A0A811N6H7"/>
<dbReference type="Proteomes" id="UP000604825">
    <property type="component" value="Unassembled WGS sequence"/>
</dbReference>
<name>A0A811N6H7_9POAL</name>
<dbReference type="EMBL" id="CAJGYO010000003">
    <property type="protein sequence ID" value="CAD6218789.1"/>
    <property type="molecule type" value="Genomic_DNA"/>
</dbReference>
<organism evidence="1 2">
    <name type="scientific">Miscanthus lutarioriparius</name>
    <dbReference type="NCBI Taxonomy" id="422564"/>
    <lineage>
        <taxon>Eukaryota</taxon>
        <taxon>Viridiplantae</taxon>
        <taxon>Streptophyta</taxon>
        <taxon>Embryophyta</taxon>
        <taxon>Tracheophyta</taxon>
        <taxon>Spermatophyta</taxon>
        <taxon>Magnoliopsida</taxon>
        <taxon>Liliopsida</taxon>
        <taxon>Poales</taxon>
        <taxon>Poaceae</taxon>
        <taxon>PACMAD clade</taxon>
        <taxon>Panicoideae</taxon>
        <taxon>Andropogonodae</taxon>
        <taxon>Andropogoneae</taxon>
        <taxon>Saccharinae</taxon>
        <taxon>Miscanthus</taxon>
    </lineage>
</organism>
<reference evidence="1" key="1">
    <citation type="submission" date="2020-10" db="EMBL/GenBank/DDBJ databases">
        <authorList>
            <person name="Han B."/>
            <person name="Lu T."/>
            <person name="Zhao Q."/>
            <person name="Huang X."/>
            <person name="Zhao Y."/>
        </authorList>
    </citation>
    <scope>NUCLEOTIDE SEQUENCE</scope>
</reference>